<dbReference type="FunCoup" id="A0A6J2YCU2">
    <property type="interactions" value="1024"/>
</dbReference>
<keyword evidence="12" id="KW-0472">Membrane</keyword>
<comment type="cofactor">
    <cofactor evidence="1 18 20">
        <name>Mn(2+)</name>
        <dbReference type="ChEBI" id="CHEBI:29035"/>
    </cofactor>
</comment>
<dbReference type="InParanoid" id="A0A6J2YCU2"/>
<evidence type="ECO:0000256" key="19">
    <source>
        <dbReference type="PIRSR" id="PIRSR605027-4"/>
    </source>
</evidence>
<feature type="active site" description="Proton donor/acceptor" evidence="16">
    <location>
        <position position="290"/>
    </location>
</feature>
<feature type="binding site" evidence="17">
    <location>
        <begin position="317"/>
        <end position="319"/>
    </location>
    <ligand>
        <name>UDP-alpha-D-glucuronate</name>
        <dbReference type="ChEBI" id="CHEBI:58052"/>
    </ligand>
</feature>
<dbReference type="InterPro" id="IPR005027">
    <property type="entry name" value="Glyco_trans_43"/>
</dbReference>
<feature type="binding site" evidence="17">
    <location>
        <position position="172"/>
    </location>
    <ligand>
        <name>UDP-alpha-D-glucuronate</name>
        <dbReference type="ChEBI" id="CHEBI:58052"/>
    </ligand>
</feature>
<dbReference type="GeneID" id="115886089"/>
<evidence type="ECO:0000256" key="16">
    <source>
        <dbReference type="PIRSR" id="PIRSR605027-1"/>
    </source>
</evidence>
<dbReference type="EC" id="2.4.1.135" evidence="5 20"/>
<dbReference type="UniPathway" id="UPA00378"/>
<evidence type="ECO:0000256" key="20">
    <source>
        <dbReference type="RuleBase" id="RU363127"/>
    </source>
</evidence>
<name>A0A6J2YCU2_SITOR</name>
<evidence type="ECO:0000256" key="10">
    <source>
        <dbReference type="ARBA" id="ARBA00022989"/>
    </source>
</evidence>
<evidence type="ECO:0000256" key="11">
    <source>
        <dbReference type="ARBA" id="ARBA00023034"/>
    </source>
</evidence>
<feature type="binding site" evidence="17">
    <location>
        <position position="177"/>
    </location>
    <ligand>
        <name>UDP-alpha-D-glucuronate</name>
        <dbReference type="ChEBI" id="CHEBI:58052"/>
    </ligand>
</feature>
<dbReference type="GO" id="GO:0015018">
    <property type="term" value="F:galactosylgalactosylxylosylprotein 3-beta-glucuronosyltransferase activity"/>
    <property type="evidence" value="ECO:0007669"/>
    <property type="project" value="UniProtKB-UniRule"/>
</dbReference>
<evidence type="ECO:0000256" key="18">
    <source>
        <dbReference type="PIRSR" id="PIRSR605027-3"/>
    </source>
</evidence>
<feature type="binding site" evidence="18">
    <location>
        <position position="203"/>
    </location>
    <ligand>
        <name>Mn(2+)</name>
        <dbReference type="ChEBI" id="CHEBI:29035"/>
    </ligand>
</feature>
<dbReference type="FunFam" id="3.90.550.10:FF:000044">
    <property type="entry name" value="Galactosylgalactosylxylosylprotein 3-beta-glucuronosyltransferase"/>
    <property type="match status" value="1"/>
</dbReference>
<dbReference type="Gene3D" id="3.90.550.10">
    <property type="entry name" value="Spore Coat Polysaccharide Biosynthesis Protein SpsA, Chain A"/>
    <property type="match status" value="1"/>
</dbReference>
<dbReference type="AlphaFoldDB" id="A0A6J2YCU2"/>
<evidence type="ECO:0000256" key="5">
    <source>
        <dbReference type="ARBA" id="ARBA00012641"/>
    </source>
</evidence>
<sequence length="334" mass="38501">MVYVMINTMFHILKARRMFHKRYLVLIILLLVLLNIALLVIWKLSVIESGIDKLQILKESLELHKDKLQLTEQQVLLLQQLEAEKHHQNRPIIYCITPTYWRYVQRAELTRISQTLKLIQNIHWIVIEDAAKKSDIVRNVISESKLIATHLVAQTASFEKFKDKNPKAKRHRGVEQRNAALNWLRDNLVLGKDKGVVYFMDDDNTYNIKLFDEMAKIKKVGVWPVGLVGGLNAETPIVDRTTGKVTGYRSGWLPNRPFAIDMAGFAISLDLILSIKNANFSYEMAKGMQESEFLSFFTTKEELEPLADQCTKVYVWHTRTEKPKVSGIIPGLEV</sequence>
<evidence type="ECO:0000256" key="13">
    <source>
        <dbReference type="ARBA" id="ARBA00023180"/>
    </source>
</evidence>
<dbReference type="InterPro" id="IPR029044">
    <property type="entry name" value="Nucleotide-diphossugar_trans"/>
</dbReference>
<keyword evidence="8 18" id="KW-0479">Metal-binding</keyword>
<feature type="binding site" evidence="17">
    <location>
        <begin position="98"/>
        <end position="100"/>
    </location>
    <ligand>
        <name>UDP-alpha-D-glucuronate</name>
        <dbReference type="ChEBI" id="CHEBI:58052"/>
    </ligand>
</feature>
<evidence type="ECO:0000256" key="14">
    <source>
        <dbReference type="ARBA" id="ARBA00023211"/>
    </source>
</evidence>
<evidence type="ECO:0000256" key="2">
    <source>
        <dbReference type="ARBA" id="ARBA00004323"/>
    </source>
</evidence>
<evidence type="ECO:0000256" key="9">
    <source>
        <dbReference type="ARBA" id="ARBA00022968"/>
    </source>
</evidence>
<keyword evidence="14 18" id="KW-0464">Manganese</keyword>
<comment type="subcellular location">
    <subcellularLocation>
        <location evidence="2 20">Golgi apparatus membrane</location>
        <topology evidence="2 20">Single-pass type II membrane protein</topology>
    </subcellularLocation>
</comment>
<proteinExistence type="inferred from homology"/>
<dbReference type="OrthoDB" id="675023at2759"/>
<dbReference type="GO" id="GO:0050650">
    <property type="term" value="P:chondroitin sulfate proteoglycan biosynthetic process"/>
    <property type="evidence" value="ECO:0007669"/>
    <property type="project" value="TreeGrafter"/>
</dbReference>
<evidence type="ECO:0000313" key="21">
    <source>
        <dbReference type="Proteomes" id="UP000504635"/>
    </source>
</evidence>
<feature type="binding site" evidence="17">
    <location>
        <begin position="201"/>
        <end position="203"/>
    </location>
    <ligand>
        <name>UDP-alpha-D-glucuronate</name>
        <dbReference type="ChEBI" id="CHEBI:58052"/>
    </ligand>
</feature>
<dbReference type="KEGG" id="soy:115886089"/>
<feature type="site" description="Interaction with galactose moiety of substrate glycoprotein" evidence="19">
    <location>
        <position position="234"/>
    </location>
</feature>
<dbReference type="PANTHER" id="PTHR10896">
    <property type="entry name" value="GALACTOSYLGALACTOSYLXYLOSYLPROTEIN 3-BETA-GLUCURONOSYLTRANSFERASE BETA-1,3-GLUCURONYLTRANSFERASE"/>
    <property type="match status" value="1"/>
</dbReference>
<dbReference type="GO" id="GO:0005975">
    <property type="term" value="P:carbohydrate metabolic process"/>
    <property type="evidence" value="ECO:0007669"/>
    <property type="project" value="TreeGrafter"/>
</dbReference>
<gene>
    <name evidence="22" type="primary">LOC115886089</name>
</gene>
<dbReference type="Proteomes" id="UP000504635">
    <property type="component" value="Unplaced"/>
</dbReference>
<evidence type="ECO:0000256" key="12">
    <source>
        <dbReference type="ARBA" id="ARBA00023136"/>
    </source>
</evidence>
<evidence type="ECO:0000256" key="7">
    <source>
        <dbReference type="ARBA" id="ARBA00022692"/>
    </source>
</evidence>
<keyword evidence="6 20" id="KW-0808">Transferase</keyword>
<evidence type="ECO:0000256" key="1">
    <source>
        <dbReference type="ARBA" id="ARBA00001936"/>
    </source>
</evidence>
<keyword evidence="10" id="KW-1133">Transmembrane helix</keyword>
<comment type="similarity">
    <text evidence="4 20">Belongs to the glycosyltransferase 43 family.</text>
</comment>
<comment type="catalytic activity">
    <reaction evidence="15 20">
        <text>3-O-(beta-D-galactosyl-(1-&gt;3)-beta-D-galactosyl-(1-&gt;4)-beta-D-xylosyl)-L-seryl-[protein] + UDP-alpha-D-glucuronate = 3-O-(beta-D-GlcA-(1-&gt;3)-beta-D-Gal-(1-&gt;3)-beta-D-Gal-(1-&gt;4)-beta-D-Xyl)-L-seryl-[protein] + UDP + H(+)</text>
        <dbReference type="Rhea" id="RHEA:24168"/>
        <dbReference type="Rhea" id="RHEA-COMP:12571"/>
        <dbReference type="Rhea" id="RHEA-COMP:12573"/>
        <dbReference type="ChEBI" id="CHEBI:15378"/>
        <dbReference type="ChEBI" id="CHEBI:58052"/>
        <dbReference type="ChEBI" id="CHEBI:58223"/>
        <dbReference type="ChEBI" id="CHEBI:132090"/>
        <dbReference type="ChEBI" id="CHEBI:132093"/>
        <dbReference type="EC" id="2.4.1.135"/>
    </reaction>
</comment>
<dbReference type="CDD" id="cd00218">
    <property type="entry name" value="GlcAT-I"/>
    <property type="match status" value="1"/>
</dbReference>
<keyword evidence="11 20" id="KW-0333">Golgi apparatus</keyword>
<feature type="binding site" evidence="17">
    <location>
        <position position="129"/>
    </location>
    <ligand>
        <name>UDP-alpha-D-glucuronate</name>
        <dbReference type="ChEBI" id="CHEBI:58052"/>
    </ligand>
</feature>
<evidence type="ECO:0000256" key="15">
    <source>
        <dbReference type="ARBA" id="ARBA00047979"/>
    </source>
</evidence>
<dbReference type="GO" id="GO:0000139">
    <property type="term" value="C:Golgi membrane"/>
    <property type="evidence" value="ECO:0007669"/>
    <property type="project" value="UniProtKB-SubCell"/>
</dbReference>
<organism evidence="21 22">
    <name type="scientific">Sitophilus oryzae</name>
    <name type="common">Rice weevil</name>
    <name type="synonym">Curculio oryzae</name>
    <dbReference type="NCBI Taxonomy" id="7048"/>
    <lineage>
        <taxon>Eukaryota</taxon>
        <taxon>Metazoa</taxon>
        <taxon>Ecdysozoa</taxon>
        <taxon>Arthropoda</taxon>
        <taxon>Hexapoda</taxon>
        <taxon>Insecta</taxon>
        <taxon>Pterygota</taxon>
        <taxon>Neoptera</taxon>
        <taxon>Endopterygota</taxon>
        <taxon>Coleoptera</taxon>
        <taxon>Polyphaga</taxon>
        <taxon>Cucujiformia</taxon>
        <taxon>Curculionidae</taxon>
        <taxon>Dryophthorinae</taxon>
        <taxon>Sitophilus</taxon>
    </lineage>
</organism>
<protein>
    <recommendedName>
        <fullName evidence="5 20">Galactosylgalactosylxylosylprotein 3-beta-glucuronosyltransferase</fullName>
        <ecNumber evidence="5 20">2.4.1.135</ecNumber>
    </recommendedName>
</protein>
<evidence type="ECO:0000313" key="22">
    <source>
        <dbReference type="RefSeq" id="XP_030760999.1"/>
    </source>
</evidence>
<evidence type="ECO:0000256" key="17">
    <source>
        <dbReference type="PIRSR" id="PIRSR605027-2"/>
    </source>
</evidence>
<keyword evidence="9 20" id="KW-0735">Signal-anchor</keyword>
<keyword evidence="7" id="KW-0812">Transmembrane</keyword>
<dbReference type="RefSeq" id="XP_030760999.1">
    <property type="nucleotide sequence ID" value="XM_030905139.1"/>
</dbReference>
<dbReference type="Pfam" id="PF03360">
    <property type="entry name" value="Glyco_transf_43"/>
    <property type="match status" value="1"/>
</dbReference>
<keyword evidence="21" id="KW-1185">Reference proteome</keyword>
<dbReference type="SUPFAM" id="SSF53448">
    <property type="entry name" value="Nucleotide-diphospho-sugar transferases"/>
    <property type="match status" value="1"/>
</dbReference>
<reference evidence="22" key="1">
    <citation type="submission" date="2025-08" db="UniProtKB">
        <authorList>
            <consortium name="RefSeq"/>
        </authorList>
    </citation>
    <scope>IDENTIFICATION</scope>
    <source>
        <tissue evidence="22">Gonads</tissue>
    </source>
</reference>
<evidence type="ECO:0000256" key="8">
    <source>
        <dbReference type="ARBA" id="ARBA00022723"/>
    </source>
</evidence>
<comment type="pathway">
    <text evidence="3 20">Protein modification; protein glycosylation.</text>
</comment>
<accession>A0A6J2YCU2</accession>
<evidence type="ECO:0000256" key="6">
    <source>
        <dbReference type="ARBA" id="ARBA00022679"/>
    </source>
</evidence>
<dbReference type="GO" id="GO:0046872">
    <property type="term" value="F:metal ion binding"/>
    <property type="evidence" value="ECO:0007669"/>
    <property type="project" value="UniProtKB-KW"/>
</dbReference>
<dbReference type="PANTHER" id="PTHR10896:SF65">
    <property type="entry name" value="GALACTOSYLGALACTOSYLXYLOSYLPROTEIN 3-BETA-GLUCURONOSYLTRANSFERASE 3"/>
    <property type="match status" value="1"/>
</dbReference>
<evidence type="ECO:0000256" key="4">
    <source>
        <dbReference type="ARBA" id="ARBA00007706"/>
    </source>
</evidence>
<evidence type="ECO:0000256" key="3">
    <source>
        <dbReference type="ARBA" id="ARBA00004922"/>
    </source>
</evidence>
<keyword evidence="13" id="KW-0325">Glycoprotein</keyword>